<dbReference type="PROSITE" id="PS50158">
    <property type="entry name" value="ZF_CCHC"/>
    <property type="match status" value="1"/>
</dbReference>
<feature type="region of interest" description="Disordered" evidence="3">
    <location>
        <begin position="768"/>
        <end position="809"/>
    </location>
</feature>
<dbReference type="PROSITE" id="PS50994">
    <property type="entry name" value="INTEGRASE"/>
    <property type="match status" value="1"/>
</dbReference>
<name>A0AAW2IDE2_9NEOP</name>
<keyword evidence="2" id="KW-0863">Zinc-finger</keyword>
<dbReference type="InterPro" id="IPR050951">
    <property type="entry name" value="Retrovirus_Pol_polyprotein"/>
</dbReference>
<dbReference type="GO" id="GO:0008270">
    <property type="term" value="F:zinc ion binding"/>
    <property type="evidence" value="ECO:0007669"/>
    <property type="project" value="UniProtKB-KW"/>
</dbReference>
<keyword evidence="2" id="KW-0479">Metal-binding</keyword>
<dbReference type="SUPFAM" id="SSF50630">
    <property type="entry name" value="Acid proteases"/>
    <property type="match status" value="1"/>
</dbReference>
<keyword evidence="2" id="KW-0862">Zinc</keyword>
<reference evidence="6" key="1">
    <citation type="journal article" date="2024" name="Gigascience">
        <title>Chromosome-level genome of the poultry shaft louse Menopon gallinae provides insight into the host-switching and adaptive evolution of parasitic lice.</title>
        <authorList>
            <person name="Xu Y."/>
            <person name="Ma L."/>
            <person name="Liu S."/>
            <person name="Liang Y."/>
            <person name="Liu Q."/>
            <person name="He Z."/>
            <person name="Tian L."/>
            <person name="Duan Y."/>
            <person name="Cai W."/>
            <person name="Li H."/>
            <person name="Song F."/>
        </authorList>
    </citation>
    <scope>NUCLEOTIDE SEQUENCE</scope>
    <source>
        <strain evidence="6">Cailab_2023a</strain>
    </source>
</reference>
<dbReference type="Gene3D" id="2.30.30.850">
    <property type="match status" value="1"/>
</dbReference>
<gene>
    <name evidence="6" type="ORF">PYX00_001272</name>
</gene>
<dbReference type="InterPro" id="IPR001584">
    <property type="entry name" value="Integrase_cat-core"/>
</dbReference>
<dbReference type="PANTHER" id="PTHR37984">
    <property type="entry name" value="PROTEIN CBG26694"/>
    <property type="match status" value="1"/>
</dbReference>
<organism evidence="6">
    <name type="scientific">Menopon gallinae</name>
    <name type="common">poultry shaft louse</name>
    <dbReference type="NCBI Taxonomy" id="328185"/>
    <lineage>
        <taxon>Eukaryota</taxon>
        <taxon>Metazoa</taxon>
        <taxon>Ecdysozoa</taxon>
        <taxon>Arthropoda</taxon>
        <taxon>Hexapoda</taxon>
        <taxon>Insecta</taxon>
        <taxon>Pterygota</taxon>
        <taxon>Neoptera</taxon>
        <taxon>Paraneoptera</taxon>
        <taxon>Psocodea</taxon>
        <taxon>Troctomorpha</taxon>
        <taxon>Phthiraptera</taxon>
        <taxon>Amblycera</taxon>
        <taxon>Menoponidae</taxon>
        <taxon>Menopon</taxon>
    </lineage>
</organism>
<dbReference type="InterPro" id="IPR041588">
    <property type="entry name" value="Integrase_H2C2"/>
</dbReference>
<dbReference type="EC" id="2.7.7.49" evidence="1"/>
<dbReference type="InterPro" id="IPR021109">
    <property type="entry name" value="Peptidase_aspartic_dom_sf"/>
</dbReference>
<dbReference type="AlphaFoldDB" id="A0AAW2IDE2"/>
<evidence type="ECO:0000256" key="1">
    <source>
        <dbReference type="ARBA" id="ARBA00012493"/>
    </source>
</evidence>
<evidence type="ECO:0000259" key="5">
    <source>
        <dbReference type="PROSITE" id="PS50994"/>
    </source>
</evidence>
<evidence type="ECO:0000259" key="4">
    <source>
        <dbReference type="PROSITE" id="PS50158"/>
    </source>
</evidence>
<dbReference type="GO" id="GO:0003964">
    <property type="term" value="F:RNA-directed DNA polymerase activity"/>
    <property type="evidence" value="ECO:0007669"/>
    <property type="project" value="UniProtKB-EC"/>
</dbReference>
<dbReference type="GO" id="GO:0015074">
    <property type="term" value="P:DNA integration"/>
    <property type="evidence" value="ECO:0007669"/>
    <property type="project" value="InterPro"/>
</dbReference>
<evidence type="ECO:0000313" key="6">
    <source>
        <dbReference type="EMBL" id="KAL0279791.1"/>
    </source>
</evidence>
<dbReference type="Gene3D" id="3.30.420.10">
    <property type="entry name" value="Ribonuclease H-like superfamily/Ribonuclease H"/>
    <property type="match status" value="1"/>
</dbReference>
<dbReference type="Gene3D" id="1.10.340.70">
    <property type="match status" value="1"/>
</dbReference>
<evidence type="ECO:0000256" key="3">
    <source>
        <dbReference type="SAM" id="MobiDB-lite"/>
    </source>
</evidence>
<dbReference type="PANTHER" id="PTHR37984:SF15">
    <property type="entry name" value="INTEGRASE CATALYTIC DOMAIN-CONTAINING PROTEIN"/>
    <property type="match status" value="1"/>
</dbReference>
<feature type="domain" description="Integrase catalytic" evidence="5">
    <location>
        <begin position="481"/>
        <end position="645"/>
    </location>
</feature>
<dbReference type="Pfam" id="PF17921">
    <property type="entry name" value="Integrase_H2C2"/>
    <property type="match status" value="1"/>
</dbReference>
<dbReference type="InterPro" id="IPR036397">
    <property type="entry name" value="RNaseH_sf"/>
</dbReference>
<sequence length="809" mass="93133">MLGTILARLRSLRFNQKAPLFVFADDITGLWIRAKECGMPPEVADSHVRIKMFECLPRNIALHLKEQEDQSTENLLKALNKRAKIERELTRERGDKLRTEGNASTSRTKCLLCSGTNHRTYHCRRGTPEERRTAALKAGLCLKCLQRGHKSKECPGKGTCTGCKGDHHQTICGKGRRINAMSELPSEEDDDVPIKEMGLYDTGASISAISRKKLEQLGVRYNRKRCKVQLADGSKTDCLGRITLEITIGDTTRPATLYVFDRLQRDIIVGTDLIQEFRLEQKQGLAVYQGHTLISNATRRNKTVHNVQESGEKSVAELIRRYKELFQGRGRTRRLEHEIRITSNKEFQIENIDHIKGADNDIADTLSRIQINLLEEAESEDNEEDETIRKDRANFVKKGNKWFFQDKEGDKTTLRAYIKKADERKYILQEVHNNGHFGLFKTQEEIRKRFWWPNWKKDVVKALKNCESCQKFKENTETTRLPLVPSAIETNNWSRVGLDICGPLQKSARNNRYIVTMQDYATKYLTATAMPSVTVDHIIKWLTDSFLQLGWPRAIVCDKGPQFVSREFKDFAKRNHVQLEYATVGHHQTNGMVERAHRTIETMIRTSTTNKKDWDACLPKMISAYNAASHHSTGLAPFKAMFGHDMVTPLDLRYQITFEPDDWSDIHRGRIVWNSRMREKQKQDYDRRVRKEDVEVGDRVLWHQIEQAPGISKKLGQRWKGPYRVTQVEEANLEIEDRKGTRRWIHRNHLKKFFGDAATPLGIIRNRGRPALEAGPAGEVQRRPAEWGQEPHSPVPAPPQDGGEGYHCR</sequence>
<dbReference type="GO" id="GO:0003676">
    <property type="term" value="F:nucleic acid binding"/>
    <property type="evidence" value="ECO:0007669"/>
    <property type="project" value="InterPro"/>
</dbReference>
<proteinExistence type="predicted"/>
<comment type="caution">
    <text evidence="6">The sequence shown here is derived from an EMBL/GenBank/DDBJ whole genome shotgun (WGS) entry which is preliminary data.</text>
</comment>
<dbReference type="InterPro" id="IPR012337">
    <property type="entry name" value="RNaseH-like_sf"/>
</dbReference>
<dbReference type="Pfam" id="PF00665">
    <property type="entry name" value="rve"/>
    <property type="match status" value="1"/>
</dbReference>
<dbReference type="Gene3D" id="2.40.70.10">
    <property type="entry name" value="Acid Proteases"/>
    <property type="match status" value="1"/>
</dbReference>
<dbReference type="Pfam" id="PF13650">
    <property type="entry name" value="Asp_protease_2"/>
    <property type="match status" value="1"/>
</dbReference>
<evidence type="ECO:0000256" key="2">
    <source>
        <dbReference type="PROSITE-ProRule" id="PRU00047"/>
    </source>
</evidence>
<protein>
    <recommendedName>
        <fullName evidence="1">RNA-directed DNA polymerase</fullName>
        <ecNumber evidence="1">2.7.7.49</ecNumber>
    </recommendedName>
</protein>
<dbReference type="SUPFAM" id="SSF53098">
    <property type="entry name" value="Ribonuclease H-like"/>
    <property type="match status" value="1"/>
</dbReference>
<dbReference type="GO" id="GO:0004519">
    <property type="term" value="F:endonuclease activity"/>
    <property type="evidence" value="ECO:0007669"/>
    <property type="project" value="UniProtKB-KW"/>
</dbReference>
<accession>A0AAW2IDE2</accession>
<dbReference type="InterPro" id="IPR001878">
    <property type="entry name" value="Znf_CCHC"/>
</dbReference>
<dbReference type="CDD" id="cd00303">
    <property type="entry name" value="retropepsin_like"/>
    <property type="match status" value="1"/>
</dbReference>
<dbReference type="SMART" id="SM00343">
    <property type="entry name" value="ZnF_C2HC"/>
    <property type="match status" value="2"/>
</dbReference>
<feature type="domain" description="CCHC-type" evidence="4">
    <location>
        <begin position="141"/>
        <end position="155"/>
    </location>
</feature>
<dbReference type="EMBL" id="JARGDH010000001">
    <property type="protein sequence ID" value="KAL0279791.1"/>
    <property type="molecule type" value="Genomic_DNA"/>
</dbReference>